<sequence>MRYKTVIGLNENVVGVLTYIGFWITGILFMLIERNNLFVRFHALQSFLLFLPLSLLIFVLGWIPVAGWLIAEIMGFASMLLLLVLAFKAYRGDKFKIPVIGNIAYRNTYGVQK</sequence>
<dbReference type="Pfam" id="PF09685">
    <property type="entry name" value="MamF_MmsF"/>
    <property type="match status" value="1"/>
</dbReference>
<dbReference type="GeneID" id="10822036"/>
<dbReference type="OrthoDB" id="329551at2157"/>
<accession>F7XPN6</accession>
<organism evidence="6 7">
    <name type="scientific">Methanosalsum zhilinae (strain DSM 4017 / NBRC 107636 / OCM 62 / WeN5)</name>
    <name type="common">Methanohalophilus zhilinae</name>
    <dbReference type="NCBI Taxonomy" id="679901"/>
    <lineage>
        <taxon>Archaea</taxon>
        <taxon>Methanobacteriati</taxon>
        <taxon>Methanobacteriota</taxon>
        <taxon>Stenosarchaea group</taxon>
        <taxon>Methanomicrobia</taxon>
        <taxon>Methanosarcinales</taxon>
        <taxon>Methanosarcinaceae</taxon>
        <taxon>Methanosalsum</taxon>
    </lineage>
</organism>
<feature type="transmembrane region" description="Helical" evidence="5">
    <location>
        <begin position="12"/>
        <end position="32"/>
    </location>
</feature>
<keyword evidence="4 5" id="KW-0472">Membrane</keyword>
<name>F7XPN6_METZD</name>
<protein>
    <recommendedName>
        <fullName evidence="8">DUF4870 domain-containing protein</fullName>
    </recommendedName>
</protein>
<dbReference type="RefSeq" id="WP_013897745.1">
    <property type="nucleotide sequence ID" value="NC_015676.1"/>
</dbReference>
<dbReference type="HOGENOM" id="CLU_095018_3_0_2"/>
<comment type="subcellular location">
    <subcellularLocation>
        <location evidence="1">Membrane</location>
        <topology evidence="1">Multi-pass membrane protein</topology>
    </subcellularLocation>
</comment>
<dbReference type="KEGG" id="mzh:Mzhil_0431"/>
<dbReference type="EMBL" id="CP002101">
    <property type="protein sequence ID" value="AEH60306.1"/>
    <property type="molecule type" value="Genomic_DNA"/>
</dbReference>
<dbReference type="PANTHER" id="PTHR36460">
    <property type="entry name" value="UPF0132 DOMAIN PROTEIN (AFU_ORTHOLOGUE AFUA_3G10255)"/>
    <property type="match status" value="1"/>
</dbReference>
<evidence type="ECO:0000313" key="7">
    <source>
        <dbReference type="Proteomes" id="UP000006622"/>
    </source>
</evidence>
<evidence type="ECO:0000313" key="6">
    <source>
        <dbReference type="EMBL" id="AEH60306.1"/>
    </source>
</evidence>
<dbReference type="STRING" id="679901.Mzhil_0431"/>
<gene>
    <name evidence="6" type="ordered locus">Mzhil_0431</name>
</gene>
<dbReference type="PANTHER" id="PTHR36460:SF1">
    <property type="entry name" value="UPF0132 DOMAIN PROTEIN (AFU_ORTHOLOGUE AFUA_3G10255)"/>
    <property type="match status" value="1"/>
</dbReference>
<evidence type="ECO:0000256" key="3">
    <source>
        <dbReference type="ARBA" id="ARBA00022989"/>
    </source>
</evidence>
<keyword evidence="7" id="KW-1185">Reference proteome</keyword>
<reference evidence="6 7" key="1">
    <citation type="submission" date="2010-07" db="EMBL/GenBank/DDBJ databases">
        <title>The complete genome of Methanosalsum zhilinae DSM 4017.</title>
        <authorList>
            <consortium name="US DOE Joint Genome Institute (JGI-PGF)"/>
            <person name="Lucas S."/>
            <person name="Copeland A."/>
            <person name="Lapidus A."/>
            <person name="Glavina del Rio T."/>
            <person name="Dalin E."/>
            <person name="Tice H."/>
            <person name="Bruce D."/>
            <person name="Goodwin L."/>
            <person name="Pitluck S."/>
            <person name="Kyrpides N."/>
            <person name="Mavromatis K."/>
            <person name="Ovchinnikova G."/>
            <person name="Daligault H."/>
            <person name="Detter J.C."/>
            <person name="Han C."/>
            <person name="Tapia R."/>
            <person name="Larimer F."/>
            <person name="Land M."/>
            <person name="Hauser L."/>
            <person name="Markowitz V."/>
            <person name="Cheng J.-F."/>
            <person name="Hugenholtz P."/>
            <person name="Woyke T."/>
            <person name="Wu D."/>
            <person name="Spring S."/>
            <person name="Schueler E."/>
            <person name="Brambilla E."/>
            <person name="Klenk H.-P."/>
            <person name="Eisen J.A."/>
        </authorList>
    </citation>
    <scope>NUCLEOTIDE SEQUENCE [LARGE SCALE GENOMIC DNA]</scope>
    <source>
        <strain evidence="7">DSM 4017 / NBRC 107636 / OCM 62 / WeN5</strain>
    </source>
</reference>
<feature type="transmembrane region" description="Helical" evidence="5">
    <location>
        <begin position="69"/>
        <end position="87"/>
    </location>
</feature>
<evidence type="ECO:0008006" key="8">
    <source>
        <dbReference type="Google" id="ProtNLM"/>
    </source>
</evidence>
<dbReference type="AlphaFoldDB" id="F7XPN6"/>
<dbReference type="GO" id="GO:0016020">
    <property type="term" value="C:membrane"/>
    <property type="evidence" value="ECO:0007669"/>
    <property type="project" value="UniProtKB-SubCell"/>
</dbReference>
<keyword evidence="2 5" id="KW-0812">Transmembrane</keyword>
<proteinExistence type="predicted"/>
<feature type="transmembrane region" description="Helical" evidence="5">
    <location>
        <begin position="44"/>
        <end position="63"/>
    </location>
</feature>
<evidence type="ECO:0000256" key="1">
    <source>
        <dbReference type="ARBA" id="ARBA00004141"/>
    </source>
</evidence>
<evidence type="ECO:0000256" key="2">
    <source>
        <dbReference type="ARBA" id="ARBA00022692"/>
    </source>
</evidence>
<keyword evidence="3 5" id="KW-1133">Transmembrane helix</keyword>
<evidence type="ECO:0000256" key="4">
    <source>
        <dbReference type="ARBA" id="ARBA00023136"/>
    </source>
</evidence>
<dbReference type="Proteomes" id="UP000006622">
    <property type="component" value="Chromosome"/>
</dbReference>
<dbReference type="InterPro" id="IPR019109">
    <property type="entry name" value="MamF_MmsF"/>
</dbReference>
<evidence type="ECO:0000256" key="5">
    <source>
        <dbReference type="SAM" id="Phobius"/>
    </source>
</evidence>